<protein>
    <submittedName>
        <fullName evidence="1">Uncharacterized protein</fullName>
    </submittedName>
</protein>
<gene>
    <name evidence="1" type="ORF">Nepgr_021112</name>
</gene>
<name>A0AAD3SYI0_NEPGR</name>
<dbReference type="EMBL" id="BSYO01000020">
    <property type="protein sequence ID" value="GMH19271.1"/>
    <property type="molecule type" value="Genomic_DNA"/>
</dbReference>
<evidence type="ECO:0000313" key="2">
    <source>
        <dbReference type="Proteomes" id="UP001279734"/>
    </source>
</evidence>
<proteinExistence type="predicted"/>
<organism evidence="1 2">
    <name type="scientific">Nepenthes gracilis</name>
    <name type="common">Slender pitcher plant</name>
    <dbReference type="NCBI Taxonomy" id="150966"/>
    <lineage>
        <taxon>Eukaryota</taxon>
        <taxon>Viridiplantae</taxon>
        <taxon>Streptophyta</taxon>
        <taxon>Embryophyta</taxon>
        <taxon>Tracheophyta</taxon>
        <taxon>Spermatophyta</taxon>
        <taxon>Magnoliopsida</taxon>
        <taxon>eudicotyledons</taxon>
        <taxon>Gunneridae</taxon>
        <taxon>Pentapetalae</taxon>
        <taxon>Caryophyllales</taxon>
        <taxon>Nepenthaceae</taxon>
        <taxon>Nepenthes</taxon>
    </lineage>
</organism>
<evidence type="ECO:0000313" key="1">
    <source>
        <dbReference type="EMBL" id="GMH19271.1"/>
    </source>
</evidence>
<comment type="caution">
    <text evidence="1">The sequence shown here is derived from an EMBL/GenBank/DDBJ whole genome shotgun (WGS) entry which is preliminary data.</text>
</comment>
<reference evidence="1" key="1">
    <citation type="submission" date="2023-05" db="EMBL/GenBank/DDBJ databases">
        <title>Nepenthes gracilis genome sequencing.</title>
        <authorList>
            <person name="Fukushima K."/>
        </authorList>
    </citation>
    <scope>NUCLEOTIDE SEQUENCE</scope>
    <source>
        <strain evidence="1">SING2019-196</strain>
    </source>
</reference>
<dbReference type="Proteomes" id="UP001279734">
    <property type="component" value="Unassembled WGS sequence"/>
</dbReference>
<dbReference type="AlphaFoldDB" id="A0AAD3SYI0"/>
<sequence length="168" mass="18205">MPRIYSQPFAFSVSLQKEFEYPVNSSAPLLSDCHPDFVKDHMVKDLVVQCPQFAEQIVAEDLEEAPAACPPPPAAVSLGLDDAGFEKNPRMMMPALDGQVAPACTGSVASTSQTLAFWPTEVQMEQPSSMDIQSIHAQIGNHLPLCSSLQREDIPEACTSSDFEGGKH</sequence>
<keyword evidence="2" id="KW-1185">Reference proteome</keyword>
<accession>A0AAD3SYI0</accession>